<dbReference type="Proteomes" id="UP000250572">
    <property type="component" value="Unassembled WGS sequence"/>
</dbReference>
<accession>A0A315VG69</accession>
<reference evidence="2 3" key="1">
    <citation type="journal article" date="2018" name="G3 (Bethesda)">
        <title>A High-Quality Reference Genome for the Invasive Mosquitofish Gambusia affinis Using a Chicago Library.</title>
        <authorList>
            <person name="Hoffberg S.L."/>
            <person name="Troendle N.J."/>
            <person name="Glenn T.C."/>
            <person name="Mahmud O."/>
            <person name="Louha S."/>
            <person name="Chalopin D."/>
            <person name="Bennetzen J.L."/>
            <person name="Mauricio R."/>
        </authorList>
    </citation>
    <scope>NUCLEOTIDE SEQUENCE [LARGE SCALE GENOMIC DNA]</scope>
    <source>
        <strain evidence="2">NE01/NJP1002.9</strain>
        <tissue evidence="2">Muscle</tissue>
    </source>
</reference>
<sequence length="428" mass="47326">VNYSCFSCPFSEAESIDTVYDQNSRGGDFWYRNGSALTSCDFSSIYESKRKCSVCLNNSDGAETVVMVLCNLTRSEELLFEGQYGDISFNKTDCPQPEPIGGGRGHVISLGCFIAAVIIIIIFIIMWKCHKSQKASVDGSNTNSSDPESDPEQLLQKTRPAEIPAAYTCTIPDQQQLEAEFFKLNVYVNVKNENKIDLEASVLVADVAGSIPGPDDLCHMSSPLSSSSFLSAYCHKKYQPLAPSKLFGEKKKNKIDILQLRISTFTFRLFDAKGPFVQNQSSPNMRFLLTSVLAVVPVLVLAENPEEFVFNFLVKSLFLQADFSCFISSSSEAELVTDVCDVLQRWGNLWSRRTNGSQLAPCDLSSIFSSKCSVCLSDSTGPGTVLLVLWNLTGSEELKLRGPGFLFNRTDCPRPEPVSEYRSSHTIH</sequence>
<feature type="transmembrane region" description="Helical" evidence="1">
    <location>
        <begin position="107"/>
        <end position="127"/>
    </location>
</feature>
<keyword evidence="1" id="KW-1133">Transmembrane helix</keyword>
<gene>
    <name evidence="2" type="ORF">CCH79_00009564</name>
</gene>
<evidence type="ECO:0000256" key="1">
    <source>
        <dbReference type="SAM" id="Phobius"/>
    </source>
</evidence>
<dbReference type="EMBL" id="NHOQ01001911">
    <property type="protein sequence ID" value="PWA21243.1"/>
    <property type="molecule type" value="Genomic_DNA"/>
</dbReference>
<keyword evidence="1" id="KW-0812">Transmembrane</keyword>
<evidence type="ECO:0000313" key="3">
    <source>
        <dbReference type="Proteomes" id="UP000250572"/>
    </source>
</evidence>
<evidence type="ECO:0000313" key="2">
    <source>
        <dbReference type="EMBL" id="PWA21243.1"/>
    </source>
</evidence>
<protein>
    <submittedName>
        <fullName evidence="2">Uncharacterized protein</fullName>
    </submittedName>
</protein>
<organism evidence="2 3">
    <name type="scientific">Gambusia affinis</name>
    <name type="common">Western mosquitofish</name>
    <name type="synonym">Heterandria affinis</name>
    <dbReference type="NCBI Taxonomy" id="33528"/>
    <lineage>
        <taxon>Eukaryota</taxon>
        <taxon>Metazoa</taxon>
        <taxon>Chordata</taxon>
        <taxon>Craniata</taxon>
        <taxon>Vertebrata</taxon>
        <taxon>Euteleostomi</taxon>
        <taxon>Actinopterygii</taxon>
        <taxon>Neopterygii</taxon>
        <taxon>Teleostei</taxon>
        <taxon>Neoteleostei</taxon>
        <taxon>Acanthomorphata</taxon>
        <taxon>Ovalentaria</taxon>
        <taxon>Atherinomorphae</taxon>
        <taxon>Cyprinodontiformes</taxon>
        <taxon>Poeciliidae</taxon>
        <taxon>Poeciliinae</taxon>
        <taxon>Gambusia</taxon>
    </lineage>
</organism>
<proteinExistence type="predicted"/>
<dbReference type="AlphaFoldDB" id="A0A315VG69"/>
<name>A0A315VG69_GAMAF</name>
<feature type="non-terminal residue" evidence="2">
    <location>
        <position position="1"/>
    </location>
</feature>
<keyword evidence="3" id="KW-1185">Reference proteome</keyword>
<comment type="caution">
    <text evidence="2">The sequence shown here is derived from an EMBL/GenBank/DDBJ whole genome shotgun (WGS) entry which is preliminary data.</text>
</comment>
<keyword evidence="1" id="KW-0472">Membrane</keyword>